<dbReference type="AlphaFoldDB" id="A0A934NHL0"/>
<dbReference type="InterPro" id="IPR002939">
    <property type="entry name" value="DnaJ_C"/>
</dbReference>
<dbReference type="SMART" id="SM00271">
    <property type="entry name" value="DnaJ"/>
    <property type="match status" value="1"/>
</dbReference>
<sequence length="297" mass="31825">MTNVKDYYEILGVSRQASEKEIKSAFRKLARKYHPDVNRGDAAAERSFKEVSEAQDVLSDPEKRKLYDRYGTDWQAARAAGANGSEPAYSASAGPRAAYQEIDPEEFERIFGAGAGGGGGAGFGDIFGNLFRGGARGRPQAGQSVELEAEGELEIGLREVAAGTSRQVELPGGRRVELKIPAGVEDGTVLRAPGLRARVKVLLDPKFSRSGKDVSVEVEVPLRTAMLGGEVIVPTLKGRVGLKVPGETQNGKRLRIRGQGLPDARGGQPGDLYATVSVRLPLPLDERTKAWATELPS</sequence>
<dbReference type="InterPro" id="IPR036869">
    <property type="entry name" value="J_dom_sf"/>
</dbReference>
<evidence type="ECO:0000313" key="5">
    <source>
        <dbReference type="Proteomes" id="UP000620075"/>
    </source>
</evidence>
<organism evidence="4 5">
    <name type="scientific">Candidatus Dormiibacter inghamiae</name>
    <dbReference type="NCBI Taxonomy" id="3127013"/>
    <lineage>
        <taxon>Bacteria</taxon>
        <taxon>Bacillati</taxon>
        <taxon>Candidatus Dormiibacterota</taxon>
        <taxon>Candidatus Dormibacteria</taxon>
        <taxon>Candidatus Dormibacterales</taxon>
        <taxon>Candidatus Dormibacteraceae</taxon>
        <taxon>Candidatus Dormiibacter</taxon>
    </lineage>
</organism>
<dbReference type="Pfam" id="PF01556">
    <property type="entry name" value="DnaJ_C"/>
    <property type="match status" value="1"/>
</dbReference>
<dbReference type="PANTHER" id="PTHR43096">
    <property type="entry name" value="DNAJ HOMOLOG 1, MITOCHONDRIAL-RELATED"/>
    <property type="match status" value="1"/>
</dbReference>
<dbReference type="SUPFAM" id="SSF49493">
    <property type="entry name" value="HSP40/DnaJ peptide-binding domain"/>
    <property type="match status" value="2"/>
</dbReference>
<dbReference type="FunFam" id="2.60.260.20:FF:000013">
    <property type="entry name" value="DnaJ subfamily B member 11"/>
    <property type="match status" value="1"/>
</dbReference>
<feature type="region of interest" description="Disordered" evidence="2">
    <location>
        <begin position="40"/>
        <end position="59"/>
    </location>
</feature>
<dbReference type="PANTHER" id="PTHR43096:SF48">
    <property type="entry name" value="CHAPERONE PROTEIN DNAJ"/>
    <property type="match status" value="1"/>
</dbReference>
<proteinExistence type="predicted"/>
<dbReference type="Gene3D" id="1.10.287.110">
    <property type="entry name" value="DnaJ domain"/>
    <property type="match status" value="1"/>
</dbReference>
<comment type="caution">
    <text evidence="4">The sequence shown here is derived from an EMBL/GenBank/DDBJ whole genome shotgun (WGS) entry which is preliminary data.</text>
</comment>
<dbReference type="SUPFAM" id="SSF46565">
    <property type="entry name" value="Chaperone J-domain"/>
    <property type="match status" value="1"/>
</dbReference>
<name>A0A934NHL0_9BACT</name>
<dbReference type="GO" id="GO:0051082">
    <property type="term" value="F:unfolded protein binding"/>
    <property type="evidence" value="ECO:0007669"/>
    <property type="project" value="InterPro"/>
</dbReference>
<protein>
    <submittedName>
        <fullName evidence="4">J domain-containing protein</fullName>
    </submittedName>
</protein>
<dbReference type="GO" id="GO:0005737">
    <property type="term" value="C:cytoplasm"/>
    <property type="evidence" value="ECO:0007669"/>
    <property type="project" value="TreeGrafter"/>
</dbReference>
<dbReference type="CDD" id="cd10747">
    <property type="entry name" value="DnaJ_C"/>
    <property type="match status" value="1"/>
</dbReference>
<dbReference type="RefSeq" id="WP_338180019.1">
    <property type="nucleotide sequence ID" value="NZ_JAEKNQ010000040.1"/>
</dbReference>
<dbReference type="InterPro" id="IPR001623">
    <property type="entry name" value="DnaJ_domain"/>
</dbReference>
<dbReference type="PRINTS" id="PR00625">
    <property type="entry name" value="JDOMAIN"/>
</dbReference>
<dbReference type="Gene3D" id="2.60.260.20">
    <property type="entry name" value="Urease metallochaperone UreE, N-terminal domain"/>
    <property type="match status" value="2"/>
</dbReference>
<accession>A0A934NHL0</accession>
<dbReference type="InterPro" id="IPR008971">
    <property type="entry name" value="HSP40/DnaJ_pept-bd"/>
</dbReference>
<dbReference type="CDD" id="cd06257">
    <property type="entry name" value="DnaJ"/>
    <property type="match status" value="1"/>
</dbReference>
<keyword evidence="1" id="KW-0143">Chaperone</keyword>
<dbReference type="Proteomes" id="UP000620075">
    <property type="component" value="Unassembled WGS sequence"/>
</dbReference>
<dbReference type="Pfam" id="PF00226">
    <property type="entry name" value="DnaJ"/>
    <property type="match status" value="1"/>
</dbReference>
<dbReference type="GO" id="GO:0042026">
    <property type="term" value="P:protein refolding"/>
    <property type="evidence" value="ECO:0007669"/>
    <property type="project" value="TreeGrafter"/>
</dbReference>
<evidence type="ECO:0000259" key="3">
    <source>
        <dbReference type="PROSITE" id="PS50076"/>
    </source>
</evidence>
<gene>
    <name evidence="4" type="ORF">JF888_10750</name>
</gene>
<evidence type="ECO:0000256" key="2">
    <source>
        <dbReference type="SAM" id="MobiDB-lite"/>
    </source>
</evidence>
<evidence type="ECO:0000256" key="1">
    <source>
        <dbReference type="ARBA" id="ARBA00023186"/>
    </source>
</evidence>
<dbReference type="PROSITE" id="PS50076">
    <property type="entry name" value="DNAJ_2"/>
    <property type="match status" value="1"/>
</dbReference>
<feature type="compositionally biased region" description="Basic and acidic residues" evidence="2">
    <location>
        <begin position="40"/>
        <end position="52"/>
    </location>
</feature>
<reference evidence="4 5" key="1">
    <citation type="submission" date="2020-10" db="EMBL/GenBank/DDBJ databases">
        <title>Ca. Dormibacterota MAGs.</title>
        <authorList>
            <person name="Montgomery K."/>
        </authorList>
    </citation>
    <scope>NUCLEOTIDE SEQUENCE [LARGE SCALE GENOMIC DNA]</scope>
    <source>
        <strain evidence="4">SC8811_S16_3</strain>
    </source>
</reference>
<feature type="region of interest" description="Disordered" evidence="2">
    <location>
        <begin position="78"/>
        <end position="97"/>
    </location>
</feature>
<evidence type="ECO:0000313" key="4">
    <source>
        <dbReference type="EMBL" id="MBJ7603652.1"/>
    </source>
</evidence>
<dbReference type="EMBL" id="JAEKNQ010000040">
    <property type="protein sequence ID" value="MBJ7603652.1"/>
    <property type="molecule type" value="Genomic_DNA"/>
</dbReference>
<feature type="domain" description="J" evidence="3">
    <location>
        <begin position="6"/>
        <end position="71"/>
    </location>
</feature>